<proteinExistence type="predicted"/>
<feature type="compositionally biased region" description="Pro residues" evidence="1">
    <location>
        <begin position="105"/>
        <end position="115"/>
    </location>
</feature>
<evidence type="ECO:0000313" key="3">
    <source>
        <dbReference type="EMBL" id="KAF4612388.1"/>
    </source>
</evidence>
<keyword evidence="4" id="KW-1185">Reference proteome</keyword>
<accession>A0A8H4VJR5</accession>
<feature type="domain" description="Transcription termination and cleavage factor C-terminal" evidence="2">
    <location>
        <begin position="209"/>
        <end position="239"/>
    </location>
</feature>
<dbReference type="Gene3D" id="1.10.20.70">
    <property type="entry name" value="Transcription termination and cleavage factor, C-terminal domain"/>
    <property type="match status" value="1"/>
</dbReference>
<sequence>MANPGAATEQLLELLLTLKKTTPTAAKSILNSQPAIAYALISLMVQMNAINVEVFQKTLEAAGTVPAPTAAAPAVAPQPVPTVAPTPMSSIPPHIQAQYRTSTPPSIPTHTPTPPYGYNAPTPIANGPPHAPTPPLQGGYPQYPPQSYPGYQQQQHPAYQQQQHQYPQQPAYQHPGYGPYGGGQHQPPSVNPTPAPTLPDTLANIPDDQKALIMRVLSMTPEQINMLPPQDRATYIQIRATLGVPTG</sequence>
<dbReference type="InterPro" id="IPR038192">
    <property type="entry name" value="CSTF_C_sf"/>
</dbReference>
<feature type="compositionally biased region" description="Low complexity" evidence="1">
    <location>
        <begin position="148"/>
        <end position="177"/>
    </location>
</feature>
<dbReference type="InterPro" id="IPR026896">
    <property type="entry name" value="CSTF_C"/>
</dbReference>
<dbReference type="AlphaFoldDB" id="A0A8H4VJR5"/>
<reference evidence="3 4" key="1">
    <citation type="submission" date="2019-12" db="EMBL/GenBank/DDBJ databases">
        <authorList>
            <person name="Floudas D."/>
            <person name="Bentzer J."/>
            <person name="Ahren D."/>
            <person name="Johansson T."/>
            <person name="Persson P."/>
            <person name="Tunlid A."/>
        </authorList>
    </citation>
    <scope>NUCLEOTIDE SEQUENCE [LARGE SCALE GENOMIC DNA]</scope>
    <source>
        <strain evidence="3 4">CBS 102.39</strain>
    </source>
</reference>
<evidence type="ECO:0000313" key="4">
    <source>
        <dbReference type="Proteomes" id="UP000521872"/>
    </source>
</evidence>
<gene>
    <name evidence="3" type="ORF">D9613_004412</name>
</gene>
<dbReference type="EMBL" id="JAACJL010000057">
    <property type="protein sequence ID" value="KAF4612388.1"/>
    <property type="molecule type" value="Genomic_DNA"/>
</dbReference>
<comment type="caution">
    <text evidence="3">The sequence shown here is derived from an EMBL/GenBank/DDBJ whole genome shotgun (WGS) entry which is preliminary data.</text>
</comment>
<evidence type="ECO:0000256" key="1">
    <source>
        <dbReference type="SAM" id="MobiDB-lite"/>
    </source>
</evidence>
<dbReference type="Proteomes" id="UP000521872">
    <property type="component" value="Unassembled WGS sequence"/>
</dbReference>
<evidence type="ECO:0000259" key="2">
    <source>
        <dbReference type="Pfam" id="PF14304"/>
    </source>
</evidence>
<dbReference type="Pfam" id="PF14304">
    <property type="entry name" value="CSTF_C"/>
    <property type="match status" value="1"/>
</dbReference>
<organism evidence="3 4">
    <name type="scientific">Agrocybe pediades</name>
    <dbReference type="NCBI Taxonomy" id="84607"/>
    <lineage>
        <taxon>Eukaryota</taxon>
        <taxon>Fungi</taxon>
        <taxon>Dikarya</taxon>
        <taxon>Basidiomycota</taxon>
        <taxon>Agaricomycotina</taxon>
        <taxon>Agaricomycetes</taxon>
        <taxon>Agaricomycetidae</taxon>
        <taxon>Agaricales</taxon>
        <taxon>Agaricineae</taxon>
        <taxon>Strophariaceae</taxon>
        <taxon>Agrocybe</taxon>
    </lineage>
</organism>
<protein>
    <recommendedName>
        <fullName evidence="2">Transcription termination and cleavage factor C-terminal domain-containing protein</fullName>
    </recommendedName>
</protein>
<feature type="region of interest" description="Disordered" evidence="1">
    <location>
        <begin position="98"/>
        <end position="201"/>
    </location>
</feature>
<name>A0A8H4VJR5_9AGAR</name>
<dbReference type="GO" id="GO:0031124">
    <property type="term" value="P:mRNA 3'-end processing"/>
    <property type="evidence" value="ECO:0007669"/>
    <property type="project" value="InterPro"/>
</dbReference>